<proteinExistence type="predicted"/>
<dbReference type="Proteomes" id="UP001159363">
    <property type="component" value="Chromosome X"/>
</dbReference>
<accession>A0ABQ9HNC6</accession>
<sequence length="123" mass="13679">MYLPFMDFITNEISSTFPKSELQRVGQIQKLLSPEFSDGFEDEVAQGAKPCKDDLPCFSALKGELRSSVSTLMCPTGYNEHSRELIFDIACPENLSTEHNDQKSAKCAGFAAYPPGYSIRNET</sequence>
<comment type="caution">
    <text evidence="1">The sequence shown here is derived from an EMBL/GenBank/DDBJ whole genome shotgun (WGS) entry which is preliminary data.</text>
</comment>
<protein>
    <submittedName>
        <fullName evidence="1">Uncharacterized protein</fullName>
    </submittedName>
</protein>
<evidence type="ECO:0000313" key="1">
    <source>
        <dbReference type="EMBL" id="KAJ8885884.1"/>
    </source>
</evidence>
<name>A0ABQ9HNC6_9NEOP</name>
<keyword evidence="2" id="KW-1185">Reference proteome</keyword>
<organism evidence="1 2">
    <name type="scientific">Dryococelus australis</name>
    <dbReference type="NCBI Taxonomy" id="614101"/>
    <lineage>
        <taxon>Eukaryota</taxon>
        <taxon>Metazoa</taxon>
        <taxon>Ecdysozoa</taxon>
        <taxon>Arthropoda</taxon>
        <taxon>Hexapoda</taxon>
        <taxon>Insecta</taxon>
        <taxon>Pterygota</taxon>
        <taxon>Neoptera</taxon>
        <taxon>Polyneoptera</taxon>
        <taxon>Phasmatodea</taxon>
        <taxon>Verophasmatodea</taxon>
        <taxon>Anareolatae</taxon>
        <taxon>Phasmatidae</taxon>
        <taxon>Eurycanthinae</taxon>
        <taxon>Dryococelus</taxon>
    </lineage>
</organism>
<evidence type="ECO:0000313" key="2">
    <source>
        <dbReference type="Proteomes" id="UP001159363"/>
    </source>
</evidence>
<dbReference type="EMBL" id="JARBHB010000004">
    <property type="protein sequence ID" value="KAJ8885884.1"/>
    <property type="molecule type" value="Genomic_DNA"/>
</dbReference>
<reference evidence="1 2" key="1">
    <citation type="submission" date="2023-02" db="EMBL/GenBank/DDBJ databases">
        <title>LHISI_Scaffold_Assembly.</title>
        <authorList>
            <person name="Stuart O.P."/>
            <person name="Cleave R."/>
            <person name="Magrath M.J.L."/>
            <person name="Mikheyev A.S."/>
        </authorList>
    </citation>
    <scope>NUCLEOTIDE SEQUENCE [LARGE SCALE GENOMIC DNA]</scope>
    <source>
        <strain evidence="1">Daus_M_001</strain>
        <tissue evidence="1">Leg muscle</tissue>
    </source>
</reference>
<gene>
    <name evidence="1" type="ORF">PR048_012090</name>
</gene>